<dbReference type="RefSeq" id="WP_380119418.1">
    <property type="nucleotide sequence ID" value="NZ_JBHSIU010000041.1"/>
</dbReference>
<evidence type="ECO:0000313" key="3">
    <source>
        <dbReference type="Proteomes" id="UP001595912"/>
    </source>
</evidence>
<keyword evidence="3" id="KW-1185">Reference proteome</keyword>
<name>A0ABV9W0K1_9ACTN</name>
<proteinExistence type="predicted"/>
<dbReference type="Pfam" id="PF13466">
    <property type="entry name" value="STAS_2"/>
    <property type="match status" value="1"/>
</dbReference>
<dbReference type="InterPro" id="IPR036513">
    <property type="entry name" value="STAS_dom_sf"/>
</dbReference>
<dbReference type="CDD" id="cd07043">
    <property type="entry name" value="STAS_anti-anti-sigma_factors"/>
    <property type="match status" value="1"/>
</dbReference>
<organism evidence="2 3">
    <name type="scientific">Dactylosporangium cerinum</name>
    <dbReference type="NCBI Taxonomy" id="1434730"/>
    <lineage>
        <taxon>Bacteria</taxon>
        <taxon>Bacillati</taxon>
        <taxon>Actinomycetota</taxon>
        <taxon>Actinomycetes</taxon>
        <taxon>Micromonosporales</taxon>
        <taxon>Micromonosporaceae</taxon>
        <taxon>Dactylosporangium</taxon>
    </lineage>
</organism>
<reference evidence="3" key="1">
    <citation type="journal article" date="2019" name="Int. J. Syst. Evol. Microbiol.">
        <title>The Global Catalogue of Microorganisms (GCM) 10K type strain sequencing project: providing services to taxonomists for standard genome sequencing and annotation.</title>
        <authorList>
            <consortium name="The Broad Institute Genomics Platform"/>
            <consortium name="The Broad Institute Genome Sequencing Center for Infectious Disease"/>
            <person name="Wu L."/>
            <person name="Ma J."/>
        </authorList>
    </citation>
    <scope>NUCLEOTIDE SEQUENCE [LARGE SCALE GENOMIC DNA]</scope>
    <source>
        <strain evidence="3">CGMCC 4.7152</strain>
    </source>
</reference>
<evidence type="ECO:0000259" key="1">
    <source>
        <dbReference type="PROSITE" id="PS50801"/>
    </source>
</evidence>
<sequence>MTFSITARYPTNRSTVLVLRGVIDYDSARVLRAAISAAVARRPMPRLIVVDLQAVTSVNDVGVGTLVVAGRICQDIGISLVVRHPSPA</sequence>
<gene>
    <name evidence="2" type="ORF">ACFPIJ_29030</name>
</gene>
<evidence type="ECO:0000313" key="2">
    <source>
        <dbReference type="EMBL" id="MFC5001867.1"/>
    </source>
</evidence>
<dbReference type="SUPFAM" id="SSF52091">
    <property type="entry name" value="SpoIIaa-like"/>
    <property type="match status" value="1"/>
</dbReference>
<dbReference type="Gene3D" id="3.30.750.24">
    <property type="entry name" value="STAS domain"/>
    <property type="match status" value="1"/>
</dbReference>
<dbReference type="PROSITE" id="PS50801">
    <property type="entry name" value="STAS"/>
    <property type="match status" value="1"/>
</dbReference>
<comment type="caution">
    <text evidence="2">The sequence shown here is derived from an EMBL/GenBank/DDBJ whole genome shotgun (WGS) entry which is preliminary data.</text>
</comment>
<feature type="domain" description="STAS" evidence="1">
    <location>
        <begin position="16"/>
        <end position="88"/>
    </location>
</feature>
<dbReference type="InterPro" id="IPR058548">
    <property type="entry name" value="MlaB-like_STAS"/>
</dbReference>
<dbReference type="EMBL" id="JBHSIU010000041">
    <property type="protein sequence ID" value="MFC5001867.1"/>
    <property type="molecule type" value="Genomic_DNA"/>
</dbReference>
<dbReference type="Proteomes" id="UP001595912">
    <property type="component" value="Unassembled WGS sequence"/>
</dbReference>
<dbReference type="InterPro" id="IPR002645">
    <property type="entry name" value="STAS_dom"/>
</dbReference>
<accession>A0ABV9W0K1</accession>
<protein>
    <submittedName>
        <fullName evidence="2">STAS domain-containing protein</fullName>
    </submittedName>
</protein>